<evidence type="ECO:0000256" key="4">
    <source>
        <dbReference type="ARBA" id="ARBA00023136"/>
    </source>
</evidence>
<organism evidence="6 7">
    <name type="scientific">Cylicostephanus goldi</name>
    <name type="common">Nematode worm</name>
    <dbReference type="NCBI Taxonomy" id="71465"/>
    <lineage>
        <taxon>Eukaryota</taxon>
        <taxon>Metazoa</taxon>
        <taxon>Ecdysozoa</taxon>
        <taxon>Nematoda</taxon>
        <taxon>Chromadorea</taxon>
        <taxon>Rhabditida</taxon>
        <taxon>Rhabditina</taxon>
        <taxon>Rhabditomorpha</taxon>
        <taxon>Strongyloidea</taxon>
        <taxon>Strongylidae</taxon>
        <taxon>Cylicostephanus</taxon>
    </lineage>
</organism>
<keyword evidence="4 5" id="KW-0472">Membrane</keyword>
<dbReference type="Proteomes" id="UP000271889">
    <property type="component" value="Unassembled WGS sequence"/>
</dbReference>
<protein>
    <recommendedName>
        <fullName evidence="8">Amino acid permease/ SLC12A domain-containing protein</fullName>
    </recommendedName>
</protein>
<keyword evidence="7" id="KW-1185">Reference proteome</keyword>
<comment type="subcellular location">
    <subcellularLocation>
        <location evidence="1">Membrane</location>
        <topology evidence="1">Multi-pass membrane protein</topology>
    </subcellularLocation>
</comment>
<keyword evidence="3 5" id="KW-1133">Transmembrane helix</keyword>
<feature type="transmembrane region" description="Helical" evidence="5">
    <location>
        <begin position="110"/>
        <end position="130"/>
    </location>
</feature>
<dbReference type="PANTHER" id="PTHR11785">
    <property type="entry name" value="AMINO ACID TRANSPORTER"/>
    <property type="match status" value="1"/>
</dbReference>
<feature type="transmembrane region" description="Helical" evidence="5">
    <location>
        <begin position="21"/>
        <end position="43"/>
    </location>
</feature>
<keyword evidence="2 5" id="KW-0812">Transmembrane</keyword>
<evidence type="ECO:0000256" key="3">
    <source>
        <dbReference type="ARBA" id="ARBA00022989"/>
    </source>
</evidence>
<evidence type="ECO:0000256" key="5">
    <source>
        <dbReference type="SAM" id="Phobius"/>
    </source>
</evidence>
<dbReference type="GO" id="GO:0015179">
    <property type="term" value="F:L-amino acid transmembrane transporter activity"/>
    <property type="evidence" value="ECO:0007669"/>
    <property type="project" value="TreeGrafter"/>
</dbReference>
<dbReference type="PANTHER" id="PTHR11785:SF502">
    <property type="entry name" value="AMINO ACID TRANSPORTER"/>
    <property type="match status" value="1"/>
</dbReference>
<gene>
    <name evidence="6" type="ORF">CGOC_LOCUS8073</name>
</gene>
<feature type="transmembrane region" description="Helical" evidence="5">
    <location>
        <begin position="81"/>
        <end position="98"/>
    </location>
</feature>
<dbReference type="OrthoDB" id="10062876at2759"/>
<evidence type="ECO:0000313" key="6">
    <source>
        <dbReference type="EMBL" id="VDK83059.1"/>
    </source>
</evidence>
<accession>A0A3P6TI99</accession>
<proteinExistence type="predicted"/>
<evidence type="ECO:0000256" key="2">
    <source>
        <dbReference type="ARBA" id="ARBA00022692"/>
    </source>
</evidence>
<evidence type="ECO:0000256" key="1">
    <source>
        <dbReference type="ARBA" id="ARBA00004141"/>
    </source>
</evidence>
<evidence type="ECO:0008006" key="8">
    <source>
        <dbReference type="Google" id="ProtNLM"/>
    </source>
</evidence>
<evidence type="ECO:0000313" key="7">
    <source>
        <dbReference type="Proteomes" id="UP000271889"/>
    </source>
</evidence>
<dbReference type="GO" id="GO:0016020">
    <property type="term" value="C:membrane"/>
    <property type="evidence" value="ECO:0007669"/>
    <property type="project" value="UniProtKB-SubCell"/>
</dbReference>
<dbReference type="AlphaFoldDB" id="A0A3P6TI99"/>
<dbReference type="EMBL" id="UYRV01029065">
    <property type="protein sequence ID" value="VDK83059.1"/>
    <property type="molecule type" value="Genomic_DNA"/>
</dbReference>
<reference evidence="6 7" key="1">
    <citation type="submission" date="2018-11" db="EMBL/GenBank/DDBJ databases">
        <authorList>
            <consortium name="Pathogen Informatics"/>
        </authorList>
    </citation>
    <scope>NUCLEOTIDE SEQUENCE [LARGE SCALE GENOMIC DNA]</scope>
</reference>
<dbReference type="InterPro" id="IPR002293">
    <property type="entry name" value="AA/rel_permease1"/>
</dbReference>
<dbReference type="InterPro" id="IPR050598">
    <property type="entry name" value="AminoAcid_Transporter"/>
</dbReference>
<dbReference type="Gene3D" id="1.20.1740.10">
    <property type="entry name" value="Amino acid/polyamine transporter I"/>
    <property type="match status" value="1"/>
</dbReference>
<feature type="transmembrane region" description="Helical" evidence="5">
    <location>
        <begin position="49"/>
        <end position="69"/>
    </location>
</feature>
<sequence length="180" mass="20032">MDSAICYIELGTSILEPGCDFAYAVYVGWEAIAFAFMWVSVFVTYPASAAVQALTFGQYIVNGISPALAIPSPWNEITERILGYSIVVVLTFLNFYAIDRFAGRFQVVVTTAKMLAMGIIIATGFYYLIFKGWTQNLENMMEGSVYAPGKLTLAFYGGLWSYAGWDILNYGTPEIEKPRR</sequence>
<name>A0A3P6TI99_CYLGO</name>
<dbReference type="Pfam" id="PF13520">
    <property type="entry name" value="AA_permease_2"/>
    <property type="match status" value="1"/>
</dbReference>